<dbReference type="SUPFAM" id="SSF53187">
    <property type="entry name" value="Zn-dependent exopeptidases"/>
    <property type="match status" value="2"/>
</dbReference>
<evidence type="ECO:0000313" key="9">
    <source>
        <dbReference type="Proteomes" id="UP000327013"/>
    </source>
</evidence>
<evidence type="ECO:0000256" key="2">
    <source>
        <dbReference type="ARBA" id="ARBA00011738"/>
    </source>
</evidence>
<gene>
    <name evidence="8" type="ORF">FH972_008375</name>
</gene>
<dbReference type="Proteomes" id="UP000327013">
    <property type="component" value="Chromosome 3"/>
</dbReference>
<evidence type="ECO:0008006" key="10">
    <source>
        <dbReference type="Google" id="ProtNLM"/>
    </source>
</evidence>
<feature type="chain" id="PRO_5024405283" description="Peptidase M20 dimerisation domain-containing protein" evidence="7">
    <location>
        <begin position="31"/>
        <end position="264"/>
    </location>
</feature>
<name>A0A5N6QYM2_9ROSI</name>
<dbReference type="PANTHER" id="PTHR32494:SF19">
    <property type="entry name" value="ALLANTOATE DEIMINASE-RELATED"/>
    <property type="match status" value="1"/>
</dbReference>
<evidence type="ECO:0000256" key="4">
    <source>
        <dbReference type="ARBA" id="ARBA00022723"/>
    </source>
</evidence>
<accession>A0A5N6QYM2</accession>
<sequence length="264" mass="29805">MLYENQEKMALRFSQLPLLLLCFCCSVIIAHKDEDPVTKTMEDFSGYPIDEPHSFFQKSLSLLSVDTESLQKEIDELATFSDTPAPSVTRILYTEKDVLARRYIKNLMGLSGLSVREDAVGNIFGRCIPSKSHLEIDTRDIDEQRRNIVIEKIRHSASKIAIDRGVRLSEFKIINQDPPARAEKTIIGAMEAASKELNLKHKLMISRAYHDSLFMARNVVSTMGTIFIPCYKGYSHKPEEYASIQDIANGVKVLALTLAKLSLH</sequence>
<keyword evidence="3" id="KW-0659">Purine metabolism</keyword>
<organism evidence="8 9">
    <name type="scientific">Carpinus fangiana</name>
    <dbReference type="NCBI Taxonomy" id="176857"/>
    <lineage>
        <taxon>Eukaryota</taxon>
        <taxon>Viridiplantae</taxon>
        <taxon>Streptophyta</taxon>
        <taxon>Embryophyta</taxon>
        <taxon>Tracheophyta</taxon>
        <taxon>Spermatophyta</taxon>
        <taxon>Magnoliopsida</taxon>
        <taxon>eudicotyledons</taxon>
        <taxon>Gunneridae</taxon>
        <taxon>Pentapetalae</taxon>
        <taxon>rosids</taxon>
        <taxon>fabids</taxon>
        <taxon>Fagales</taxon>
        <taxon>Betulaceae</taxon>
        <taxon>Carpinus</taxon>
    </lineage>
</organism>
<dbReference type="Pfam" id="PF01546">
    <property type="entry name" value="Peptidase_M20"/>
    <property type="match status" value="1"/>
</dbReference>
<keyword evidence="9" id="KW-1185">Reference proteome</keyword>
<dbReference type="InterPro" id="IPR010158">
    <property type="entry name" value="Amidase_Cbmase"/>
</dbReference>
<reference evidence="8 9" key="1">
    <citation type="submission" date="2019-06" db="EMBL/GenBank/DDBJ databases">
        <title>A chromosomal-level reference genome of Carpinus fangiana (Coryloideae, Betulaceae).</title>
        <authorList>
            <person name="Yang X."/>
            <person name="Wang Z."/>
            <person name="Zhang L."/>
            <person name="Hao G."/>
            <person name="Liu J."/>
            <person name="Yang Y."/>
        </authorList>
    </citation>
    <scope>NUCLEOTIDE SEQUENCE [LARGE SCALE GENOMIC DNA]</scope>
    <source>
        <strain evidence="8">Cfa_2016G</strain>
        <tissue evidence="8">Leaf</tissue>
    </source>
</reference>
<dbReference type="EMBL" id="CM017323">
    <property type="protein sequence ID" value="KAE8022586.1"/>
    <property type="molecule type" value="Genomic_DNA"/>
</dbReference>
<keyword evidence="4" id="KW-0479">Metal-binding</keyword>
<dbReference type="Gene3D" id="3.40.630.10">
    <property type="entry name" value="Zn peptidases"/>
    <property type="match status" value="2"/>
</dbReference>
<dbReference type="OrthoDB" id="4676at2759"/>
<evidence type="ECO:0000256" key="3">
    <source>
        <dbReference type="ARBA" id="ARBA00022631"/>
    </source>
</evidence>
<evidence type="ECO:0000313" key="8">
    <source>
        <dbReference type="EMBL" id="KAE8022586.1"/>
    </source>
</evidence>
<evidence type="ECO:0000256" key="7">
    <source>
        <dbReference type="SAM" id="SignalP"/>
    </source>
</evidence>
<dbReference type="PANTHER" id="PTHR32494">
    <property type="entry name" value="ALLANTOATE DEIMINASE-RELATED"/>
    <property type="match status" value="1"/>
</dbReference>
<dbReference type="GO" id="GO:0016813">
    <property type="term" value="F:hydrolase activity, acting on carbon-nitrogen (but not peptide) bonds, in linear amidines"/>
    <property type="evidence" value="ECO:0007669"/>
    <property type="project" value="InterPro"/>
</dbReference>
<keyword evidence="5" id="KW-0378">Hydrolase</keyword>
<protein>
    <recommendedName>
        <fullName evidence="10">Peptidase M20 dimerisation domain-containing protein</fullName>
    </recommendedName>
</protein>
<comment type="subunit">
    <text evidence="2">Homodimer.</text>
</comment>
<comment type="cofactor">
    <cofactor evidence="1">
        <name>Mn(2+)</name>
        <dbReference type="ChEBI" id="CHEBI:29035"/>
    </cofactor>
</comment>
<evidence type="ECO:0000256" key="1">
    <source>
        <dbReference type="ARBA" id="ARBA00001936"/>
    </source>
</evidence>
<feature type="signal peptide" evidence="7">
    <location>
        <begin position="1"/>
        <end position="30"/>
    </location>
</feature>
<keyword evidence="7" id="KW-0732">Signal</keyword>
<evidence type="ECO:0000256" key="6">
    <source>
        <dbReference type="ARBA" id="ARBA00023211"/>
    </source>
</evidence>
<evidence type="ECO:0000256" key="5">
    <source>
        <dbReference type="ARBA" id="ARBA00022801"/>
    </source>
</evidence>
<dbReference type="GO" id="GO:0046872">
    <property type="term" value="F:metal ion binding"/>
    <property type="evidence" value="ECO:0007669"/>
    <property type="project" value="UniProtKB-KW"/>
</dbReference>
<keyword evidence="6" id="KW-0464">Manganese</keyword>
<dbReference type="InterPro" id="IPR002933">
    <property type="entry name" value="Peptidase_M20"/>
</dbReference>
<dbReference type="AlphaFoldDB" id="A0A5N6QYM2"/>
<proteinExistence type="predicted"/>
<dbReference type="GO" id="GO:0006144">
    <property type="term" value="P:purine nucleobase metabolic process"/>
    <property type="evidence" value="ECO:0007669"/>
    <property type="project" value="UniProtKB-KW"/>
</dbReference>